<dbReference type="GO" id="GO:0009897">
    <property type="term" value="C:external side of plasma membrane"/>
    <property type="evidence" value="ECO:0007669"/>
    <property type="project" value="TreeGrafter"/>
</dbReference>
<reference evidence="4" key="1">
    <citation type="submission" date="2011-07" db="EMBL/GenBank/DDBJ databases">
        <authorList>
            <consortium name="Caenorhabditis brenneri Sequencing and Analysis Consortium"/>
            <person name="Wilson R.K."/>
        </authorList>
    </citation>
    <scope>NUCLEOTIDE SEQUENCE [LARGE SCALE GENOMIC DNA]</scope>
    <source>
        <strain evidence="4">PB2801</strain>
    </source>
</reference>
<proteinExistence type="predicted"/>
<evidence type="ECO:0000256" key="1">
    <source>
        <dbReference type="SAM" id="Phobius"/>
    </source>
</evidence>
<dbReference type="AlphaFoldDB" id="G0NR08"/>
<dbReference type="InterPro" id="IPR012493">
    <property type="entry name" value="Renin_rcpt"/>
</dbReference>
<dbReference type="GO" id="GO:0038023">
    <property type="term" value="F:signaling receptor activity"/>
    <property type="evidence" value="ECO:0007669"/>
    <property type="project" value="InterPro"/>
</dbReference>
<feature type="transmembrane region" description="Helical" evidence="1">
    <location>
        <begin position="249"/>
        <end position="271"/>
    </location>
</feature>
<dbReference type="HOGENOM" id="CLU_950686_0_0_1"/>
<dbReference type="InParanoid" id="G0NR08"/>
<feature type="signal peptide" evidence="2">
    <location>
        <begin position="1"/>
        <end position="16"/>
    </location>
</feature>
<keyword evidence="1" id="KW-1133">Transmembrane helix</keyword>
<dbReference type="EMBL" id="GL379929">
    <property type="protein sequence ID" value="EGT35987.1"/>
    <property type="molecule type" value="Genomic_DNA"/>
</dbReference>
<evidence type="ECO:0000313" key="4">
    <source>
        <dbReference type="Proteomes" id="UP000008068"/>
    </source>
</evidence>
<accession>G0NR08</accession>
<dbReference type="STRING" id="135651.G0NR08"/>
<feature type="chain" id="PRO_5003405595" evidence="2">
    <location>
        <begin position="17"/>
        <end position="293"/>
    </location>
</feature>
<organism evidence="4">
    <name type="scientific">Caenorhabditis brenneri</name>
    <name type="common">Nematode worm</name>
    <dbReference type="NCBI Taxonomy" id="135651"/>
    <lineage>
        <taxon>Eukaryota</taxon>
        <taxon>Metazoa</taxon>
        <taxon>Ecdysozoa</taxon>
        <taxon>Nematoda</taxon>
        <taxon>Chromadorea</taxon>
        <taxon>Rhabditida</taxon>
        <taxon>Rhabditina</taxon>
        <taxon>Rhabditomorpha</taxon>
        <taxon>Rhabditoidea</taxon>
        <taxon>Rhabditidae</taxon>
        <taxon>Peloderinae</taxon>
        <taxon>Caenorhabditis</taxon>
    </lineage>
</organism>
<dbReference type="PANTHER" id="PTHR13351">
    <property type="entry name" value="RENIN RECEPTOR"/>
    <property type="match status" value="1"/>
</dbReference>
<protein>
    <submittedName>
        <fullName evidence="3">Uncharacterized protein</fullName>
    </submittedName>
</protein>
<dbReference type="Proteomes" id="UP000008068">
    <property type="component" value="Unassembled WGS sequence"/>
</dbReference>
<keyword evidence="2" id="KW-0732">Signal</keyword>
<name>G0NR08_CAEBE</name>
<dbReference type="FunCoup" id="G0NR08">
    <property type="interactions" value="48"/>
</dbReference>
<keyword evidence="4" id="KW-1185">Reference proteome</keyword>
<keyword evidence="1" id="KW-0472">Membrane</keyword>
<gene>
    <name evidence="3" type="ORF">CAEBREN_09180</name>
</gene>
<evidence type="ECO:0000313" key="3">
    <source>
        <dbReference type="EMBL" id="EGT35987.1"/>
    </source>
</evidence>
<dbReference type="PANTHER" id="PTHR13351:SF7">
    <property type="entry name" value="VWFA DOMAIN-CONTAINING PROTEIN"/>
    <property type="match status" value="1"/>
</dbReference>
<dbReference type="eggNOG" id="ENOG502TGHW">
    <property type="taxonomic scope" value="Eukaryota"/>
</dbReference>
<dbReference type="OrthoDB" id="7866065at2759"/>
<dbReference type="GO" id="GO:0030177">
    <property type="term" value="P:positive regulation of Wnt signaling pathway"/>
    <property type="evidence" value="ECO:0007669"/>
    <property type="project" value="TreeGrafter"/>
</dbReference>
<sequence>MLALILVFVSFQACFAGRLQIILPNGHELDPSSSSFNSQSLLEFNKHVLGIGSSANASKKVSGGDLFDRPKALIVVSIVGSDDFNYNGHVFDFNDNFESQQILNDLKLHFGDEMIHADVNSSGIFGSPHFKRNTLEIEPDRENQDILNMDKLARAIREKDRTSSNVVDYYRIHLDISNARSHDEKMKLEENIKLGIENIEQAINNTENKDVLIELFSHVKPTKEKDRMKAIRKQFNVVQPRYHDYQARFSIAALVTFGFIFAVVAMVWFMIDESEMSKNSLVYRLSPARPKKD</sequence>
<dbReference type="OMA" id="NARTDME"/>
<evidence type="ECO:0000256" key="2">
    <source>
        <dbReference type="SAM" id="SignalP"/>
    </source>
</evidence>
<keyword evidence="1" id="KW-0812">Transmembrane</keyword>